<name>A0A090Q2L2_9FLAO</name>
<keyword evidence="3 7" id="KW-0808">Transferase</keyword>
<accession>A0A090Q2L2</accession>
<dbReference type="AlphaFoldDB" id="A0A090Q2L2"/>
<dbReference type="Pfam" id="PF13632">
    <property type="entry name" value="Glyco_trans_2_3"/>
    <property type="match status" value="1"/>
</dbReference>
<reference evidence="7" key="1">
    <citation type="journal article" date="2014" name="Genome Announc.">
        <title>Draft Genome Sequences of Marine Flavobacterium Nonlabens Strains NR17, NR24, NR27, NR32, NR33, and Ara13.</title>
        <authorList>
            <person name="Nakanishi M."/>
            <person name="Meirelles P."/>
            <person name="Suzuki R."/>
            <person name="Takatani N."/>
            <person name="Mino S."/>
            <person name="Suda W."/>
            <person name="Oshima K."/>
            <person name="Hattori M."/>
            <person name="Ohkuma M."/>
            <person name="Hosokawa M."/>
            <person name="Miyashita K."/>
            <person name="Thompson F.L."/>
            <person name="Niwa A."/>
            <person name="Sawabe T."/>
            <person name="Sawabe T."/>
        </authorList>
    </citation>
    <scope>NUCLEOTIDE SEQUENCE [LARGE SCALE GENOMIC DNA]</scope>
    <source>
        <strain evidence="7">JCM 19294</strain>
    </source>
</reference>
<sequence>MSIADWPLFLFGIIALINIIYYVFFSKFIFQKNSTQAQSSDDPVSVIVCAKNAAQHLKKNIPFLLDQIHPNYEIIIVNDASIDDSLDVIEQFMEQDDKVHLVNVVNNESFWGNKKYALTLGIKKARHDKLLFIDADCKPATEYWITEMSAHYGMDKQLALGYGGYSKIKGNLLNALVRFETAITAMQYFSYALWGNPYMGVGRNLGYTSKLFYDTSGFMSHMKIMGGDDDLFVNEAATKKNTSVVTTPKSFTTSDSKNNWAAWWRQKRRHINTAQYYKSSHKFLLGLFYLSQFGFFITMALAFSFSPWEFVTAIVITRYITSWIVVGSSLSRFRESDIIIIYPILELLLIFSQLGLWMHNNIQKPTQWN</sequence>
<keyword evidence="4" id="KW-0472">Membrane</keyword>
<dbReference type="Proteomes" id="UP000029221">
    <property type="component" value="Unassembled WGS sequence"/>
</dbReference>
<feature type="transmembrane region" description="Helical" evidence="4">
    <location>
        <begin position="339"/>
        <end position="359"/>
    </location>
</feature>
<dbReference type="PANTHER" id="PTHR43630">
    <property type="entry name" value="POLY-BETA-1,6-N-ACETYL-D-GLUCOSAMINE SYNTHASE"/>
    <property type="match status" value="1"/>
</dbReference>
<dbReference type="Gene3D" id="3.90.550.10">
    <property type="entry name" value="Spore Coat Polysaccharide Biosynthesis Protein SpsA, Chain A"/>
    <property type="match status" value="1"/>
</dbReference>
<dbReference type="STRING" id="319236.BST91_01600"/>
<evidence type="ECO:0000256" key="2">
    <source>
        <dbReference type="ARBA" id="ARBA00022676"/>
    </source>
</evidence>
<feature type="transmembrane region" description="Helical" evidence="4">
    <location>
        <begin position="283"/>
        <end position="304"/>
    </location>
</feature>
<feature type="domain" description="Glycosyltransferase 2-like" evidence="6">
    <location>
        <begin position="172"/>
        <end position="324"/>
    </location>
</feature>
<feature type="transmembrane region" description="Helical" evidence="4">
    <location>
        <begin position="310"/>
        <end position="327"/>
    </location>
</feature>
<comment type="caution">
    <text evidence="7">The sequence shown here is derived from an EMBL/GenBank/DDBJ whole genome shotgun (WGS) entry which is preliminary data.</text>
</comment>
<evidence type="ECO:0000256" key="3">
    <source>
        <dbReference type="ARBA" id="ARBA00022679"/>
    </source>
</evidence>
<evidence type="ECO:0000256" key="4">
    <source>
        <dbReference type="SAM" id="Phobius"/>
    </source>
</evidence>
<protein>
    <submittedName>
        <fullName evidence="7">N-acetylglucosaminyltransferase</fullName>
    </submittedName>
</protein>
<feature type="domain" description="Glycosyltransferase 2-like" evidence="5">
    <location>
        <begin position="45"/>
        <end position="154"/>
    </location>
</feature>
<dbReference type="SUPFAM" id="SSF53448">
    <property type="entry name" value="Nucleotide-diphospho-sugar transferases"/>
    <property type="match status" value="1"/>
</dbReference>
<evidence type="ECO:0000259" key="6">
    <source>
        <dbReference type="Pfam" id="PF13632"/>
    </source>
</evidence>
<dbReference type="Pfam" id="PF00535">
    <property type="entry name" value="Glycos_transf_2"/>
    <property type="match status" value="1"/>
</dbReference>
<keyword evidence="4" id="KW-0812">Transmembrane</keyword>
<evidence type="ECO:0000256" key="1">
    <source>
        <dbReference type="ARBA" id="ARBA00006739"/>
    </source>
</evidence>
<dbReference type="InterPro" id="IPR001173">
    <property type="entry name" value="Glyco_trans_2-like"/>
</dbReference>
<organism evidence="7 8">
    <name type="scientific">Nonlabens tegetincola</name>
    <dbReference type="NCBI Taxonomy" id="323273"/>
    <lineage>
        <taxon>Bacteria</taxon>
        <taxon>Pseudomonadati</taxon>
        <taxon>Bacteroidota</taxon>
        <taxon>Flavobacteriia</taxon>
        <taxon>Flavobacteriales</taxon>
        <taxon>Flavobacteriaceae</taxon>
        <taxon>Nonlabens</taxon>
    </lineage>
</organism>
<gene>
    <name evidence="7" type="ORF">JCM19294_1311</name>
</gene>
<proteinExistence type="inferred from homology"/>
<keyword evidence="8" id="KW-1185">Reference proteome</keyword>
<dbReference type="GO" id="GO:0016757">
    <property type="term" value="F:glycosyltransferase activity"/>
    <property type="evidence" value="ECO:0007669"/>
    <property type="project" value="UniProtKB-KW"/>
</dbReference>
<dbReference type="PANTHER" id="PTHR43630:SF1">
    <property type="entry name" value="POLY-BETA-1,6-N-ACETYL-D-GLUCOSAMINE SYNTHASE"/>
    <property type="match status" value="1"/>
</dbReference>
<comment type="similarity">
    <text evidence="1">Belongs to the glycosyltransferase 2 family.</text>
</comment>
<evidence type="ECO:0000313" key="8">
    <source>
        <dbReference type="Proteomes" id="UP000029221"/>
    </source>
</evidence>
<evidence type="ECO:0000259" key="5">
    <source>
        <dbReference type="Pfam" id="PF00535"/>
    </source>
</evidence>
<keyword evidence="4" id="KW-1133">Transmembrane helix</keyword>
<feature type="transmembrane region" description="Helical" evidence="4">
    <location>
        <begin position="6"/>
        <end position="25"/>
    </location>
</feature>
<keyword evidence="2 7" id="KW-0328">Glycosyltransferase</keyword>
<dbReference type="EMBL" id="BBML01000005">
    <property type="protein sequence ID" value="GAK97265.1"/>
    <property type="molecule type" value="Genomic_DNA"/>
</dbReference>
<dbReference type="eggNOG" id="COG1215">
    <property type="taxonomic scope" value="Bacteria"/>
</dbReference>
<dbReference type="InterPro" id="IPR029044">
    <property type="entry name" value="Nucleotide-diphossugar_trans"/>
</dbReference>
<dbReference type="RefSeq" id="WP_042278836.1">
    <property type="nucleotide sequence ID" value="NZ_BBML01000005.1"/>
</dbReference>
<evidence type="ECO:0000313" key="7">
    <source>
        <dbReference type="EMBL" id="GAK97265.1"/>
    </source>
</evidence>